<evidence type="ECO:0000313" key="9">
    <source>
        <dbReference type="EMBL" id="ALV43176.1"/>
    </source>
</evidence>
<feature type="region of interest" description="Disordered" evidence="6">
    <location>
        <begin position="219"/>
        <end position="243"/>
    </location>
</feature>
<dbReference type="RefSeq" id="WP_058932223.1">
    <property type="nucleotide sequence ID" value="NZ_CP013747.1"/>
</dbReference>
<dbReference type="PANTHER" id="PTHR36115">
    <property type="entry name" value="PROLINE-RICH ANTIGEN HOMOLOG-RELATED"/>
    <property type="match status" value="1"/>
</dbReference>
<comment type="subcellular location">
    <subcellularLocation>
        <location evidence="1">Cell membrane</location>
        <topology evidence="1">Multi-pass membrane protein</topology>
    </subcellularLocation>
</comment>
<evidence type="ECO:0000256" key="3">
    <source>
        <dbReference type="ARBA" id="ARBA00022692"/>
    </source>
</evidence>
<evidence type="ECO:0000256" key="4">
    <source>
        <dbReference type="ARBA" id="ARBA00022989"/>
    </source>
</evidence>
<dbReference type="InterPro" id="IPR051791">
    <property type="entry name" value="Pra-immunoreactive"/>
</dbReference>
<dbReference type="GO" id="GO:0005886">
    <property type="term" value="C:plasma membrane"/>
    <property type="evidence" value="ECO:0007669"/>
    <property type="project" value="UniProtKB-SubCell"/>
</dbReference>
<evidence type="ECO:0000259" key="8">
    <source>
        <dbReference type="Pfam" id="PF06271"/>
    </source>
</evidence>
<dbReference type="AlphaFoldDB" id="A0A0U3PLB8"/>
<dbReference type="Pfam" id="PF06271">
    <property type="entry name" value="RDD"/>
    <property type="match status" value="1"/>
</dbReference>
<gene>
    <name evidence="9" type="ORF">AU252_20095</name>
</gene>
<feature type="domain" description="RDD" evidence="8">
    <location>
        <begin position="21"/>
        <end position="156"/>
    </location>
</feature>
<dbReference type="Gene3D" id="2.60.200.20">
    <property type="match status" value="1"/>
</dbReference>
<sequence>MVQEVGRIPEVLHAGPGLYSAGIGARIWANVIDGLLLQGIYIGLYFASFGAMLGAAQSGNYSTAITLMNVIGFVLPALWILLAIIYVAMLGRGQSLGMKLTGVRLVSLETLGAPGFWRAAGRNVVFALGALIVVGPFSPLFDDSGQRRGWHDKATNTWMIDERRRLAESATVGAPRNGAPFVAQVPAPAAVTPIVSPVQPPSPVPPPPPGFAPGLVTAAPSVPSWQPNAPAPAPQPQPVPAALADDDDDLDATRIGVVARAHRTWCLRLDDGQDIHLAARGFIGRNPADPEGQPNHAAGAAAQLIPVRDATKTVSKTHLAFGIDGSRLWVQERGSTNGTKIVRTTGEHLDVSSSTRSYAGNGDVLVLGDLRITVVGE</sequence>
<evidence type="ECO:0000256" key="6">
    <source>
        <dbReference type="SAM" id="MobiDB-lite"/>
    </source>
</evidence>
<dbReference type="KEGG" id="psul:AU252_20095"/>
<feature type="transmembrane region" description="Helical" evidence="7">
    <location>
        <begin position="35"/>
        <end position="55"/>
    </location>
</feature>
<dbReference type="CDD" id="cd00060">
    <property type="entry name" value="FHA"/>
    <property type="match status" value="1"/>
</dbReference>
<evidence type="ECO:0000313" key="10">
    <source>
        <dbReference type="Proteomes" id="UP000065151"/>
    </source>
</evidence>
<protein>
    <recommendedName>
        <fullName evidence="8">RDD domain-containing protein</fullName>
    </recommendedName>
</protein>
<keyword evidence="2" id="KW-1003">Cell membrane</keyword>
<organism evidence="9">
    <name type="scientific">Pseudarthrobacter sulfonivorans</name>
    <dbReference type="NCBI Taxonomy" id="121292"/>
    <lineage>
        <taxon>Bacteria</taxon>
        <taxon>Bacillati</taxon>
        <taxon>Actinomycetota</taxon>
        <taxon>Actinomycetes</taxon>
        <taxon>Micrococcales</taxon>
        <taxon>Micrococcaceae</taxon>
        <taxon>Pseudarthrobacter</taxon>
    </lineage>
</organism>
<accession>A0A0U3PLB8</accession>
<keyword evidence="5 7" id="KW-0472">Membrane</keyword>
<evidence type="ECO:0000256" key="5">
    <source>
        <dbReference type="ARBA" id="ARBA00023136"/>
    </source>
</evidence>
<dbReference type="InterPro" id="IPR010432">
    <property type="entry name" value="RDD"/>
</dbReference>
<keyword evidence="4 7" id="KW-1133">Transmembrane helix</keyword>
<dbReference type="STRING" id="121292.AU252_20095"/>
<dbReference type="Proteomes" id="UP000065151">
    <property type="component" value="Chromosome"/>
</dbReference>
<feature type="transmembrane region" description="Helical" evidence="7">
    <location>
        <begin position="67"/>
        <end position="89"/>
    </location>
</feature>
<evidence type="ECO:0000256" key="1">
    <source>
        <dbReference type="ARBA" id="ARBA00004651"/>
    </source>
</evidence>
<proteinExistence type="predicted"/>
<keyword evidence="3 7" id="KW-0812">Transmembrane</keyword>
<name>A0A0U3PLB8_9MICC</name>
<dbReference type="InterPro" id="IPR008984">
    <property type="entry name" value="SMAD_FHA_dom_sf"/>
</dbReference>
<reference evidence="9 10" key="1">
    <citation type="submission" date="2015-12" db="EMBL/GenBank/DDBJ databases">
        <authorList>
            <person name="Shamseldin A."/>
            <person name="Moawad H."/>
            <person name="Abd El-Rahim W.M."/>
            <person name="Sadowsky M.J."/>
        </authorList>
    </citation>
    <scope>NUCLEOTIDE SEQUENCE [LARGE SCALE GENOMIC DNA]</scope>
    <source>
        <strain evidence="9 10">Ar51</strain>
    </source>
</reference>
<evidence type="ECO:0000256" key="2">
    <source>
        <dbReference type="ARBA" id="ARBA00022475"/>
    </source>
</evidence>
<dbReference type="SUPFAM" id="SSF49879">
    <property type="entry name" value="SMAD/FHA domain"/>
    <property type="match status" value="1"/>
</dbReference>
<dbReference type="EMBL" id="CP013747">
    <property type="protein sequence ID" value="ALV43176.1"/>
    <property type="molecule type" value="Genomic_DNA"/>
</dbReference>
<evidence type="ECO:0000256" key="7">
    <source>
        <dbReference type="SAM" id="Phobius"/>
    </source>
</evidence>
<feature type="compositionally biased region" description="Pro residues" evidence="6">
    <location>
        <begin position="229"/>
        <end position="239"/>
    </location>
</feature>